<dbReference type="EMBL" id="CP016043">
    <property type="protein sequence ID" value="AOV98554.1"/>
    <property type="molecule type" value="Genomic_DNA"/>
</dbReference>
<dbReference type="Proteomes" id="UP000175893">
    <property type="component" value="Chromosome"/>
</dbReference>
<reference evidence="1 3" key="1">
    <citation type="submission" date="2016-06" db="EMBL/GenBank/DDBJ databases">
        <title>Complete genome sequence of Edwardsiella hoshinae ATCC 35051.</title>
        <authorList>
            <person name="Reichley S.R."/>
            <person name="Waldbieser G.C."/>
            <person name="Lawrence M.L."/>
            <person name="Griffin M.J."/>
        </authorList>
    </citation>
    <scope>NUCLEOTIDE SEQUENCE [LARGE SCALE GENOMIC DNA]</scope>
    <source>
        <strain evidence="1 3">ATCC 35051</strain>
    </source>
</reference>
<dbReference type="EMBL" id="UFXZ01000001">
    <property type="protein sequence ID" value="STC87826.1"/>
    <property type="molecule type" value="Genomic_DNA"/>
</dbReference>
<protein>
    <submittedName>
        <fullName evidence="1">Type III secretion system protein BsaY</fullName>
    </submittedName>
</protein>
<proteinExistence type="predicted"/>
<keyword evidence="3" id="KW-1185">Reference proteome</keyword>
<accession>A0A376DES9</accession>
<sequence>MTHRPWLCVALGLWRFFLLVFVAIDFTAEENRVGTTLVQFVDHLLALAVRRVYIFCDRESITGIMATWADQQNKSD</sequence>
<reference evidence="2 4" key="2">
    <citation type="submission" date="2018-06" db="EMBL/GenBank/DDBJ databases">
        <authorList>
            <consortium name="Pathogen Informatics"/>
            <person name="Doyle S."/>
        </authorList>
    </citation>
    <scope>NUCLEOTIDE SEQUENCE [LARGE SCALE GENOMIC DNA]</scope>
    <source>
        <strain evidence="2 4">NCTC12121</strain>
    </source>
</reference>
<dbReference type="KEGG" id="eho:A9798_07555"/>
<name>A0A376DES9_9GAMM</name>
<evidence type="ECO:0000313" key="3">
    <source>
        <dbReference type="Proteomes" id="UP000175893"/>
    </source>
</evidence>
<dbReference type="AlphaFoldDB" id="A0A376DES9"/>
<evidence type="ECO:0000313" key="4">
    <source>
        <dbReference type="Proteomes" id="UP000255248"/>
    </source>
</evidence>
<dbReference type="Proteomes" id="UP000255248">
    <property type="component" value="Unassembled WGS sequence"/>
</dbReference>
<gene>
    <name evidence="1" type="ORF">A9798_07555</name>
    <name evidence="2" type="ORF">NCTC12121_01586</name>
</gene>
<organism evidence="2 4">
    <name type="scientific">Edwardsiella hoshinae</name>
    <dbReference type="NCBI Taxonomy" id="93378"/>
    <lineage>
        <taxon>Bacteria</taxon>
        <taxon>Pseudomonadati</taxon>
        <taxon>Pseudomonadota</taxon>
        <taxon>Gammaproteobacteria</taxon>
        <taxon>Enterobacterales</taxon>
        <taxon>Hafniaceae</taxon>
        <taxon>Edwardsiella</taxon>
    </lineage>
</organism>
<evidence type="ECO:0000313" key="2">
    <source>
        <dbReference type="EMBL" id="STC87826.1"/>
    </source>
</evidence>
<evidence type="ECO:0000313" key="1">
    <source>
        <dbReference type="EMBL" id="AOV98554.1"/>
    </source>
</evidence>